<dbReference type="InterPro" id="IPR012337">
    <property type="entry name" value="RNaseH-like_sf"/>
</dbReference>
<evidence type="ECO:0000259" key="1">
    <source>
        <dbReference type="Pfam" id="PF13456"/>
    </source>
</evidence>
<dbReference type="Pfam" id="PF13456">
    <property type="entry name" value="RVT_3"/>
    <property type="match status" value="1"/>
</dbReference>
<dbReference type="AlphaFoldDB" id="A0A371GIS9"/>
<feature type="non-terminal residue" evidence="2">
    <location>
        <position position="1"/>
    </location>
</feature>
<accession>A0A371GIS9</accession>
<organism evidence="2 3">
    <name type="scientific">Mucuna pruriens</name>
    <name type="common">Velvet bean</name>
    <name type="synonym">Dolichos pruriens</name>
    <dbReference type="NCBI Taxonomy" id="157652"/>
    <lineage>
        <taxon>Eukaryota</taxon>
        <taxon>Viridiplantae</taxon>
        <taxon>Streptophyta</taxon>
        <taxon>Embryophyta</taxon>
        <taxon>Tracheophyta</taxon>
        <taxon>Spermatophyta</taxon>
        <taxon>Magnoliopsida</taxon>
        <taxon>eudicotyledons</taxon>
        <taxon>Gunneridae</taxon>
        <taxon>Pentapetalae</taxon>
        <taxon>rosids</taxon>
        <taxon>fabids</taxon>
        <taxon>Fabales</taxon>
        <taxon>Fabaceae</taxon>
        <taxon>Papilionoideae</taxon>
        <taxon>50 kb inversion clade</taxon>
        <taxon>NPAAA clade</taxon>
        <taxon>indigoferoid/millettioid clade</taxon>
        <taxon>Phaseoleae</taxon>
        <taxon>Mucuna</taxon>
    </lineage>
</organism>
<reference evidence="2" key="1">
    <citation type="submission" date="2018-05" db="EMBL/GenBank/DDBJ databases">
        <title>Draft genome of Mucuna pruriens seed.</title>
        <authorList>
            <person name="Nnadi N.E."/>
            <person name="Vos R."/>
            <person name="Hasami M.H."/>
            <person name="Devisetty U.K."/>
            <person name="Aguiy J.C."/>
        </authorList>
    </citation>
    <scope>NUCLEOTIDE SEQUENCE [LARGE SCALE GENOMIC DNA]</scope>
    <source>
        <strain evidence="2">JCA_2017</strain>
    </source>
</reference>
<dbReference type="GO" id="GO:0004523">
    <property type="term" value="F:RNA-DNA hybrid ribonuclease activity"/>
    <property type="evidence" value="ECO:0007669"/>
    <property type="project" value="InterPro"/>
</dbReference>
<dbReference type="GO" id="GO:0003676">
    <property type="term" value="F:nucleic acid binding"/>
    <property type="evidence" value="ECO:0007669"/>
    <property type="project" value="InterPro"/>
</dbReference>
<dbReference type="Proteomes" id="UP000257109">
    <property type="component" value="Unassembled WGS sequence"/>
</dbReference>
<dbReference type="SUPFAM" id="SSF53098">
    <property type="entry name" value="Ribonuclease H-like"/>
    <property type="match status" value="1"/>
</dbReference>
<dbReference type="OrthoDB" id="1752183at2759"/>
<comment type="caution">
    <text evidence="2">The sequence shown here is derived from an EMBL/GenBank/DDBJ whole genome shotgun (WGS) entry which is preliminary data.</text>
</comment>
<dbReference type="EMBL" id="QJKJ01005402">
    <property type="protein sequence ID" value="RDX90436.1"/>
    <property type="molecule type" value="Genomic_DNA"/>
</dbReference>
<dbReference type="STRING" id="157652.A0A371GIS9"/>
<feature type="domain" description="RNase H type-1" evidence="1">
    <location>
        <begin position="85"/>
        <end position="176"/>
    </location>
</feature>
<dbReference type="InterPro" id="IPR002156">
    <property type="entry name" value="RNaseH_domain"/>
</dbReference>
<name>A0A371GIS9_MUCPR</name>
<protein>
    <recommendedName>
        <fullName evidence="1">RNase H type-1 domain-containing protein</fullName>
    </recommendedName>
</protein>
<gene>
    <name evidence="2" type="ORF">CR513_27698</name>
</gene>
<sequence length="182" mass="20781">MTNLSVNVDSQILLDEWMQLRDILHRKFVGIFIDADSDDFVIWITRLMVSIMPNQRQEEQRLWSPPEEECIKVNGNSWGNPGMFGVGGLMRNYTARFFGFCGLSTNSIAKLLAIFTGLELAFNEGFRNVIAGKLSHFLIISNYNSPHHPQAPLLDNIHELLDKSLSVSVRHILRDGLRAFYE</sequence>
<evidence type="ECO:0000313" key="3">
    <source>
        <dbReference type="Proteomes" id="UP000257109"/>
    </source>
</evidence>
<proteinExistence type="predicted"/>
<evidence type="ECO:0000313" key="2">
    <source>
        <dbReference type="EMBL" id="RDX90436.1"/>
    </source>
</evidence>
<keyword evidence="3" id="KW-1185">Reference proteome</keyword>